<protein>
    <submittedName>
        <fullName evidence="1">Uncharacterized protein</fullName>
    </submittedName>
</protein>
<name>A0A481ZBQ9_9VIRU</name>
<dbReference type="EMBL" id="MK500595">
    <property type="protein sequence ID" value="QBK93373.1"/>
    <property type="molecule type" value="Genomic_DNA"/>
</dbReference>
<dbReference type="SUPFAM" id="SSF53448">
    <property type="entry name" value="Nucleotide-diphospho-sugar transferases"/>
    <property type="match status" value="1"/>
</dbReference>
<sequence>MIYGKNNRVTVSDAKIHISVDDQEGTLFFNNVYSKVKLITNMGKMIIEEKSDIDLFKTIMSQSNIVSFIGRQNKLAKKEIDVLKAIDYVRILLEIDAIQVSIPEIAAFLNEWYIALWQGSNVNERAKKCRELGDEIVAWVSSDIHRFNHVAIHFNLLIQNLTCCSLDFYKEVALKICPEASMFEEIYDLVRGLNDNMPSTLRERHVERRRRLFIIDRCIKKVKDWTDMKPIIHLPDKLPDDYTVFVGSHNHKLVNKLRKKIPHIVHLDGAMYPSFSRLVNDCIRACSTEIFIFASDRMDISQKDIDKTVNLINDGYAFVALNSYRFFGFKKELIRHIGFFDERFIAGGYEDNDFSVRIVEARLPYYVSEELTCDTNFGSRWSYNIARTFWTEKWSTAGGKITRKIPDIPYDGSLGEPSNDKWYNPLTPIWAVDVDKVPKMKIKCMDKHGHYVDNLDEYILSIRPEFRNMKTLPEKWNELLNFIESTLCIDSPPDFVVGEKCDPPRLEYTEAFEDGNIYSCVVIDGYKPYSDTVKFFEKLRKNVEIGGYVIIRGRVDSDISSNNMFSVNYQGQIYLAAEYIKNKYNKMFDVMLCPVHPGLCLLRRRA</sequence>
<proteinExistence type="predicted"/>
<accession>A0A481ZBQ9</accession>
<evidence type="ECO:0000313" key="1">
    <source>
        <dbReference type="EMBL" id="QBK93373.1"/>
    </source>
</evidence>
<gene>
    <name evidence="1" type="ORF">LCPAC404_00770</name>
</gene>
<organism evidence="1">
    <name type="scientific">Pithovirus LCPAC404</name>
    <dbReference type="NCBI Taxonomy" id="2506597"/>
    <lineage>
        <taxon>Viruses</taxon>
        <taxon>Pithoviruses</taxon>
    </lineage>
</organism>
<dbReference type="Gene3D" id="3.90.550.10">
    <property type="entry name" value="Spore Coat Polysaccharide Biosynthesis Protein SpsA, Chain A"/>
    <property type="match status" value="1"/>
</dbReference>
<reference evidence="1" key="1">
    <citation type="journal article" date="2019" name="MBio">
        <title>Virus Genomes from Deep Sea Sediments Expand the Ocean Megavirome and Support Independent Origins of Viral Gigantism.</title>
        <authorList>
            <person name="Backstrom D."/>
            <person name="Yutin N."/>
            <person name="Jorgensen S.L."/>
            <person name="Dharamshi J."/>
            <person name="Homa F."/>
            <person name="Zaremba-Niedwiedzka K."/>
            <person name="Spang A."/>
            <person name="Wolf Y.I."/>
            <person name="Koonin E.V."/>
            <person name="Ettema T.J."/>
        </authorList>
    </citation>
    <scope>NUCLEOTIDE SEQUENCE</scope>
</reference>
<dbReference type="InterPro" id="IPR029044">
    <property type="entry name" value="Nucleotide-diphossugar_trans"/>
</dbReference>